<reference evidence="1 2" key="1">
    <citation type="journal article" date="2024" name="Nat. Commun.">
        <title>Phylogenomics reveals the evolutionary origins of lichenization in chlorophyte algae.</title>
        <authorList>
            <person name="Puginier C."/>
            <person name="Libourel C."/>
            <person name="Otte J."/>
            <person name="Skaloud P."/>
            <person name="Haon M."/>
            <person name="Grisel S."/>
            <person name="Petersen M."/>
            <person name="Berrin J.G."/>
            <person name="Delaux P.M."/>
            <person name="Dal Grande F."/>
            <person name="Keller J."/>
        </authorList>
    </citation>
    <scope>NUCLEOTIDE SEQUENCE [LARGE SCALE GENOMIC DNA]</scope>
    <source>
        <strain evidence="1 2">SAG 2523</strain>
    </source>
</reference>
<evidence type="ECO:0000313" key="2">
    <source>
        <dbReference type="Proteomes" id="UP001485043"/>
    </source>
</evidence>
<organism evidence="1 2">
    <name type="scientific">Apatococcus fuscideae</name>
    <dbReference type="NCBI Taxonomy" id="2026836"/>
    <lineage>
        <taxon>Eukaryota</taxon>
        <taxon>Viridiplantae</taxon>
        <taxon>Chlorophyta</taxon>
        <taxon>core chlorophytes</taxon>
        <taxon>Trebouxiophyceae</taxon>
        <taxon>Chlorellales</taxon>
        <taxon>Chlorellaceae</taxon>
        <taxon>Apatococcus</taxon>
    </lineage>
</organism>
<proteinExistence type="predicted"/>
<gene>
    <name evidence="1" type="ORF">WJX84_003558</name>
</gene>
<comment type="caution">
    <text evidence="1">The sequence shown here is derived from an EMBL/GenBank/DDBJ whole genome shotgun (WGS) entry which is preliminary data.</text>
</comment>
<evidence type="ECO:0000313" key="1">
    <source>
        <dbReference type="EMBL" id="KAK9852344.1"/>
    </source>
</evidence>
<dbReference type="EMBL" id="JALJOV010001195">
    <property type="protein sequence ID" value="KAK9852344.1"/>
    <property type="molecule type" value="Genomic_DNA"/>
</dbReference>
<dbReference type="AlphaFoldDB" id="A0AAW1SQP7"/>
<accession>A0AAW1SQP7</accession>
<keyword evidence="2" id="KW-1185">Reference proteome</keyword>
<name>A0AAW1SQP7_9CHLO</name>
<sequence length="88" mass="10014">MVFWRKREPVESKLALPNGSLLNQALLRDRQGNFHTAQSLWKDAPALVLVIRRPGCSLRPEDSGLSKSCSRLTEFRQSVCFMNGIQKK</sequence>
<protein>
    <submittedName>
        <fullName evidence="1">Uncharacterized protein</fullName>
    </submittedName>
</protein>
<dbReference type="Proteomes" id="UP001485043">
    <property type="component" value="Unassembled WGS sequence"/>
</dbReference>